<keyword evidence="5 9" id="KW-0408">Iron</keyword>
<organism evidence="11 12">
    <name type="scientific">Texcoconibacillus texcoconensis</name>
    <dbReference type="NCBI Taxonomy" id="1095777"/>
    <lineage>
        <taxon>Bacteria</taxon>
        <taxon>Bacillati</taxon>
        <taxon>Bacillota</taxon>
        <taxon>Bacilli</taxon>
        <taxon>Bacillales</taxon>
        <taxon>Bacillaceae</taxon>
        <taxon>Texcoconibacillus</taxon>
    </lineage>
</organism>
<comment type="caution">
    <text evidence="11">The sequence shown here is derived from an EMBL/GenBank/DDBJ whole genome shotgun (WGS) entry which is preliminary data.</text>
</comment>
<dbReference type="InterPro" id="IPR011604">
    <property type="entry name" value="PDDEXK-like_dom_sf"/>
</dbReference>
<protein>
    <recommendedName>
        <fullName evidence="9">CRISPR-associated exonuclease Cas4</fullName>
        <ecNumber evidence="9">3.1.12.1</ecNumber>
    </recommendedName>
</protein>
<name>A0A840QSU3_9BACI</name>
<evidence type="ECO:0000256" key="8">
    <source>
        <dbReference type="ARBA" id="ARBA00023211"/>
    </source>
</evidence>
<dbReference type="Pfam" id="PF01930">
    <property type="entry name" value="Cas_Cas4"/>
    <property type="match status" value="1"/>
</dbReference>
<dbReference type="PANTHER" id="PTHR37168:SF2">
    <property type="entry name" value="CRISPR-ASSOCIATED EXONUCLEASE CAS4"/>
    <property type="match status" value="1"/>
</dbReference>
<keyword evidence="4 9" id="KW-0269">Exonuclease</keyword>
<evidence type="ECO:0000256" key="9">
    <source>
        <dbReference type="RuleBase" id="RU365022"/>
    </source>
</evidence>
<comment type="similarity">
    <text evidence="9">Belongs to the CRISPR-associated exonuclease Cas4 family.</text>
</comment>
<dbReference type="AlphaFoldDB" id="A0A840QSU3"/>
<keyword evidence="12" id="KW-1185">Reference proteome</keyword>
<dbReference type="GO" id="GO:0046872">
    <property type="term" value="F:metal ion binding"/>
    <property type="evidence" value="ECO:0007669"/>
    <property type="project" value="UniProtKB-KW"/>
</dbReference>
<evidence type="ECO:0000256" key="5">
    <source>
        <dbReference type="ARBA" id="ARBA00023004"/>
    </source>
</evidence>
<evidence type="ECO:0000313" key="11">
    <source>
        <dbReference type="EMBL" id="MBB5174420.1"/>
    </source>
</evidence>
<evidence type="ECO:0000256" key="6">
    <source>
        <dbReference type="ARBA" id="ARBA00023014"/>
    </source>
</evidence>
<evidence type="ECO:0000256" key="2">
    <source>
        <dbReference type="ARBA" id="ARBA00022723"/>
    </source>
</evidence>
<keyword evidence="3 9" id="KW-0378">Hydrolase</keyword>
<evidence type="ECO:0000256" key="3">
    <source>
        <dbReference type="ARBA" id="ARBA00022801"/>
    </source>
</evidence>
<gene>
    <name evidence="11" type="ORF">HNQ41_002635</name>
</gene>
<keyword evidence="8 9" id="KW-0464">Manganese</keyword>
<evidence type="ECO:0000259" key="10">
    <source>
        <dbReference type="Pfam" id="PF01930"/>
    </source>
</evidence>
<comment type="cofactor">
    <cofactor evidence="9">
        <name>iron-sulfur cluster</name>
        <dbReference type="ChEBI" id="CHEBI:30408"/>
    </cofactor>
</comment>
<sequence length="170" mass="20342">MMTYEMPVTGTDIWYYFICKREAWLMMRKIAPDNEDENMEIGRFIHEYTKKRGKKEVDVGHIKVDRLKKIKDEYVVQEIKKSAKFRESARYQLLYYLDTLRQMGIKAKGELTYSEEKKREEVVLTENAKKKLDETIDSIRKLAKQTTPPSPKKIKFCRQCAYKEYCWAEG</sequence>
<keyword evidence="7 9" id="KW-0051">Antiviral defense</keyword>
<dbReference type="Proteomes" id="UP000551878">
    <property type="component" value="Unassembled WGS sequence"/>
</dbReference>
<dbReference type="EMBL" id="JACHHB010000012">
    <property type="protein sequence ID" value="MBB5174420.1"/>
    <property type="molecule type" value="Genomic_DNA"/>
</dbReference>
<keyword evidence="1 9" id="KW-0540">Nuclease</keyword>
<dbReference type="GO" id="GO:0004527">
    <property type="term" value="F:exonuclease activity"/>
    <property type="evidence" value="ECO:0007669"/>
    <property type="project" value="UniProtKB-KW"/>
</dbReference>
<keyword evidence="6 9" id="KW-0411">Iron-sulfur</keyword>
<dbReference type="GO" id="GO:0051536">
    <property type="term" value="F:iron-sulfur cluster binding"/>
    <property type="evidence" value="ECO:0007669"/>
    <property type="project" value="UniProtKB-KW"/>
</dbReference>
<feature type="domain" description="DUF83" evidence="10">
    <location>
        <begin position="9"/>
        <end position="168"/>
    </location>
</feature>
<dbReference type="NCBIfam" id="TIGR00372">
    <property type="entry name" value="cas4"/>
    <property type="match status" value="1"/>
</dbReference>
<dbReference type="EC" id="3.1.12.1" evidence="9"/>
<accession>A0A840QSU3</accession>
<dbReference type="GO" id="GO:0051607">
    <property type="term" value="P:defense response to virus"/>
    <property type="evidence" value="ECO:0007669"/>
    <property type="project" value="UniProtKB-KW"/>
</dbReference>
<keyword evidence="2 9" id="KW-0479">Metal-binding</keyword>
<comment type="function">
    <text evidence="9">CRISPR (clustered regularly interspaced short palindromic repeat) is an adaptive immune system that provides protection against mobile genetic elements (viruses, transposable elements and conjugative plasmids). CRISPR clusters contain sequences complementary to antecedent mobile elements and target invading nucleic acids. CRISPR clusters are transcribed and processed into CRISPR RNA (crRNA).</text>
</comment>
<evidence type="ECO:0000256" key="7">
    <source>
        <dbReference type="ARBA" id="ARBA00023118"/>
    </source>
</evidence>
<dbReference type="Gene3D" id="3.90.320.10">
    <property type="match status" value="1"/>
</dbReference>
<evidence type="ECO:0000256" key="1">
    <source>
        <dbReference type="ARBA" id="ARBA00022722"/>
    </source>
</evidence>
<comment type="cofactor">
    <cofactor evidence="9">
        <name>Mg(2+)</name>
        <dbReference type="ChEBI" id="CHEBI:18420"/>
    </cofactor>
    <cofactor evidence="9">
        <name>Mn(2+)</name>
        <dbReference type="ChEBI" id="CHEBI:29035"/>
    </cofactor>
    <text evidence="9">Mg(2+) or Mn(2+) required for ssDNA cleavage activity.</text>
</comment>
<dbReference type="InterPro" id="IPR022765">
    <property type="entry name" value="Dna2/Cas4_DUF83"/>
</dbReference>
<dbReference type="PANTHER" id="PTHR37168">
    <property type="entry name" value="CRISPR-ASSOCIATED EXONUCLEASE CAS4"/>
    <property type="match status" value="1"/>
</dbReference>
<evidence type="ECO:0000256" key="4">
    <source>
        <dbReference type="ARBA" id="ARBA00022839"/>
    </source>
</evidence>
<proteinExistence type="inferred from homology"/>
<evidence type="ECO:0000313" key="12">
    <source>
        <dbReference type="Proteomes" id="UP000551878"/>
    </source>
</evidence>
<dbReference type="InterPro" id="IPR013343">
    <property type="entry name" value="CRISPR-assoc_prot_Cas4"/>
</dbReference>
<reference evidence="11 12" key="1">
    <citation type="submission" date="2020-08" db="EMBL/GenBank/DDBJ databases">
        <title>Genomic Encyclopedia of Type Strains, Phase IV (KMG-IV): sequencing the most valuable type-strain genomes for metagenomic binning, comparative biology and taxonomic classification.</title>
        <authorList>
            <person name="Goeker M."/>
        </authorList>
    </citation>
    <scope>NUCLEOTIDE SEQUENCE [LARGE SCALE GENOMIC DNA]</scope>
    <source>
        <strain evidence="11 12">DSM 24696</strain>
    </source>
</reference>